<feature type="transmembrane region" description="Helical" evidence="2">
    <location>
        <begin position="31"/>
        <end position="49"/>
    </location>
</feature>
<reference evidence="3 4" key="1">
    <citation type="submission" date="2018-03" db="EMBL/GenBank/DDBJ databases">
        <title>Genome sequencing of Ottowia sp.</title>
        <authorList>
            <person name="Kim S.-J."/>
            <person name="Heo J."/>
            <person name="Kwon S.-W."/>
        </authorList>
    </citation>
    <scope>NUCLEOTIDE SEQUENCE [LARGE SCALE GENOMIC DNA]</scope>
    <source>
        <strain evidence="3 4">KADR8-3</strain>
    </source>
</reference>
<dbReference type="GO" id="GO:0008137">
    <property type="term" value="F:NADH dehydrogenase (ubiquinone) activity"/>
    <property type="evidence" value="ECO:0007669"/>
    <property type="project" value="UniProtKB-UniRule"/>
</dbReference>
<feature type="transmembrane region" description="Helical" evidence="2">
    <location>
        <begin position="91"/>
        <end position="114"/>
    </location>
</feature>
<dbReference type="GO" id="GO:0048038">
    <property type="term" value="F:quinone binding"/>
    <property type="evidence" value="ECO:0007669"/>
    <property type="project" value="UniProtKB-UniRule"/>
</dbReference>
<sequence>MDVKTGFFYLFALVMLFAAFRVVTARNPVHAVLYLMLTFSQAAGIWLLLKAEFLAIVLVLVYLGAVMVLFLFVVMMLDIHIDTLRQGFWRHFPLALAMGALISLEMAVVLFGGFRAGDAPVVPETVTNAAGQVVQYSNSQELGSILYTEYLYPIEIAAVILLVAMITAIGLTLRERKDTKKIDPSDQVRVRARDRMEVVKLAATQAPVAVAVVAEEPKK</sequence>
<dbReference type="InterPro" id="IPR001457">
    <property type="entry name" value="NADH_UbQ/plastoQ_OxRdtase_su6"/>
</dbReference>
<dbReference type="GO" id="GO:0005886">
    <property type="term" value="C:plasma membrane"/>
    <property type="evidence" value="ECO:0007669"/>
    <property type="project" value="UniProtKB-SubCell"/>
</dbReference>
<dbReference type="InterPro" id="IPR042106">
    <property type="entry name" value="Nuo/plastoQ_OxRdtase_6_NuoJ"/>
</dbReference>
<evidence type="ECO:0000256" key="1">
    <source>
        <dbReference type="ARBA" id="ARBA00005698"/>
    </source>
</evidence>
<dbReference type="Proteomes" id="UP000239709">
    <property type="component" value="Chromosome"/>
</dbReference>
<proteinExistence type="inferred from homology"/>
<organism evidence="3 4">
    <name type="scientific">Ottowia oryzae</name>
    <dbReference type="NCBI Taxonomy" id="2109914"/>
    <lineage>
        <taxon>Bacteria</taxon>
        <taxon>Pseudomonadati</taxon>
        <taxon>Pseudomonadota</taxon>
        <taxon>Betaproteobacteria</taxon>
        <taxon>Burkholderiales</taxon>
        <taxon>Comamonadaceae</taxon>
        <taxon>Ottowia</taxon>
    </lineage>
</organism>
<feature type="transmembrane region" description="Helical" evidence="2">
    <location>
        <begin position="6"/>
        <end position="24"/>
    </location>
</feature>
<keyword evidence="2" id="KW-0812">Transmembrane</keyword>
<comment type="function">
    <text evidence="2">NDH-1 shuttles electrons from NADH, via FMN and iron-sulfur (Fe-S) centers, to quinones in the respiratory chain. Couples the redox reaction to proton translocation (for every two electrons transferred, four hydrogen ions are translocated across the cytoplasmic membrane), and thus conserves the redox energy in a proton gradient.</text>
</comment>
<keyword evidence="2" id="KW-0874">Quinone</keyword>
<gene>
    <name evidence="3" type="ORF">C6570_09585</name>
</gene>
<keyword evidence="2" id="KW-1133">Transmembrane helix</keyword>
<dbReference type="Gene3D" id="1.20.120.1200">
    <property type="entry name" value="NADH-ubiquinone/plastoquinone oxidoreductase chain 6, subunit NuoJ"/>
    <property type="match status" value="1"/>
</dbReference>
<comment type="subcellular location">
    <subcellularLocation>
        <location evidence="2">Cell membrane</location>
        <topology evidence="2">Multi-pass membrane protein</topology>
    </subcellularLocation>
</comment>
<dbReference type="PANTHER" id="PTHR33269">
    <property type="entry name" value="NADH-UBIQUINONE OXIDOREDUCTASE CHAIN 6"/>
    <property type="match status" value="1"/>
</dbReference>
<feature type="transmembrane region" description="Helical" evidence="2">
    <location>
        <begin position="55"/>
        <end position="79"/>
    </location>
</feature>
<evidence type="ECO:0000313" key="3">
    <source>
        <dbReference type="EMBL" id="AVO34448.1"/>
    </source>
</evidence>
<feature type="transmembrane region" description="Helical" evidence="2">
    <location>
        <begin position="150"/>
        <end position="173"/>
    </location>
</feature>
<dbReference type="Pfam" id="PF00499">
    <property type="entry name" value="Oxidored_q3"/>
    <property type="match status" value="1"/>
</dbReference>
<keyword evidence="2" id="KW-0472">Membrane</keyword>
<comment type="catalytic activity">
    <reaction evidence="2">
        <text>a quinone + NADH + 5 H(+)(in) = a quinol + NAD(+) + 4 H(+)(out)</text>
        <dbReference type="Rhea" id="RHEA:57888"/>
        <dbReference type="ChEBI" id="CHEBI:15378"/>
        <dbReference type="ChEBI" id="CHEBI:24646"/>
        <dbReference type="ChEBI" id="CHEBI:57540"/>
        <dbReference type="ChEBI" id="CHEBI:57945"/>
        <dbReference type="ChEBI" id="CHEBI:132124"/>
    </reaction>
</comment>
<dbReference type="RefSeq" id="WP_106703001.1">
    <property type="nucleotide sequence ID" value="NZ_CP027666.1"/>
</dbReference>
<dbReference type="EMBL" id="CP027666">
    <property type="protein sequence ID" value="AVO34448.1"/>
    <property type="molecule type" value="Genomic_DNA"/>
</dbReference>
<name>A0A2S0MEZ7_9BURK</name>
<comment type="similarity">
    <text evidence="1 2">Belongs to the complex I subunit 6 family.</text>
</comment>
<dbReference type="NCBIfam" id="NF005164">
    <property type="entry name" value="PRK06638.1-4"/>
    <property type="match status" value="1"/>
</dbReference>
<dbReference type="EC" id="7.1.1.-" evidence="2"/>
<accession>A0A2S0MEZ7</accession>
<dbReference type="PANTHER" id="PTHR33269:SF17">
    <property type="entry name" value="NADH-UBIQUINONE OXIDOREDUCTASE CHAIN 6"/>
    <property type="match status" value="1"/>
</dbReference>
<protein>
    <recommendedName>
        <fullName evidence="2">NADH-quinone oxidoreductase subunit J</fullName>
        <ecNumber evidence="2">7.1.1.-</ecNumber>
    </recommendedName>
</protein>
<keyword evidence="2" id="KW-1003">Cell membrane</keyword>
<evidence type="ECO:0000256" key="2">
    <source>
        <dbReference type="RuleBase" id="RU004429"/>
    </source>
</evidence>
<dbReference type="OrthoDB" id="5295927at2"/>
<keyword evidence="2" id="KW-0520">NAD</keyword>
<evidence type="ECO:0000313" key="4">
    <source>
        <dbReference type="Proteomes" id="UP000239709"/>
    </source>
</evidence>
<keyword evidence="4" id="KW-1185">Reference proteome</keyword>
<dbReference type="AlphaFoldDB" id="A0A2S0MEZ7"/>
<dbReference type="KEGG" id="otk:C6570_09585"/>